<accession>A0A1M6CKH0</accession>
<keyword evidence="5 9" id="KW-0653">Protein transport</keyword>
<feature type="region of interest" description="Disordered" evidence="10">
    <location>
        <begin position="349"/>
        <end position="372"/>
    </location>
</feature>
<evidence type="ECO:0000256" key="7">
    <source>
        <dbReference type="ARBA" id="ARBA00023010"/>
    </source>
</evidence>
<dbReference type="InterPro" id="IPR022813">
    <property type="entry name" value="SecD/SecF_arch_bac"/>
</dbReference>
<evidence type="ECO:0000256" key="8">
    <source>
        <dbReference type="ARBA" id="ARBA00023136"/>
    </source>
</evidence>
<dbReference type="SUPFAM" id="SSF82866">
    <property type="entry name" value="Multidrug efflux transporter AcrB transmembrane domain"/>
    <property type="match status" value="1"/>
</dbReference>
<dbReference type="GO" id="GO:0006605">
    <property type="term" value="P:protein targeting"/>
    <property type="evidence" value="ECO:0007669"/>
    <property type="project" value="UniProtKB-UniRule"/>
</dbReference>
<dbReference type="GO" id="GO:0015450">
    <property type="term" value="F:protein-transporting ATPase activity"/>
    <property type="evidence" value="ECO:0007669"/>
    <property type="project" value="InterPro"/>
</dbReference>
<organism evidence="12 13">
    <name type="scientific">Tessaracoccus bendigoensis DSM 12906</name>
    <dbReference type="NCBI Taxonomy" id="1123357"/>
    <lineage>
        <taxon>Bacteria</taxon>
        <taxon>Bacillati</taxon>
        <taxon>Actinomycetota</taxon>
        <taxon>Actinomycetes</taxon>
        <taxon>Propionibacteriales</taxon>
        <taxon>Propionibacteriaceae</taxon>
        <taxon>Tessaracoccus</taxon>
    </lineage>
</organism>
<feature type="transmembrane region" description="Helical" evidence="9">
    <location>
        <begin position="185"/>
        <end position="212"/>
    </location>
</feature>
<evidence type="ECO:0000259" key="11">
    <source>
        <dbReference type="Pfam" id="PF02355"/>
    </source>
</evidence>
<dbReference type="RefSeq" id="WP_084189330.1">
    <property type="nucleotide sequence ID" value="NZ_FQZG01000010.1"/>
</dbReference>
<evidence type="ECO:0000256" key="2">
    <source>
        <dbReference type="ARBA" id="ARBA00022448"/>
    </source>
</evidence>
<comment type="function">
    <text evidence="9">Part of the Sec protein translocase complex. Interacts with the SecYEG preprotein conducting channel. SecDF uses the proton motive force (PMF) to complete protein translocation after the ATP-dependent function of SecA.</text>
</comment>
<keyword evidence="8 9" id="KW-0472">Membrane</keyword>
<dbReference type="PANTHER" id="PTHR30081:SF8">
    <property type="entry name" value="PROTEIN TRANSLOCASE SUBUNIT SECF"/>
    <property type="match status" value="1"/>
</dbReference>
<evidence type="ECO:0000256" key="5">
    <source>
        <dbReference type="ARBA" id="ARBA00022927"/>
    </source>
</evidence>
<evidence type="ECO:0000256" key="1">
    <source>
        <dbReference type="ARBA" id="ARBA00004651"/>
    </source>
</evidence>
<keyword evidence="2 9" id="KW-0813">Transport</keyword>
<dbReference type="InterPro" id="IPR005665">
    <property type="entry name" value="SecF_bac"/>
</dbReference>
<gene>
    <name evidence="9" type="primary">secF</name>
    <name evidence="12" type="ORF">SAMN02745244_00693</name>
</gene>
<feature type="transmembrane region" description="Helical" evidence="9">
    <location>
        <begin position="246"/>
        <end position="267"/>
    </location>
</feature>
<protein>
    <recommendedName>
        <fullName evidence="9">Protein-export membrane protein SecF</fullName>
    </recommendedName>
</protein>
<reference evidence="12 13" key="1">
    <citation type="submission" date="2016-11" db="EMBL/GenBank/DDBJ databases">
        <authorList>
            <person name="Jaros S."/>
            <person name="Januszkiewicz K."/>
            <person name="Wedrychowicz H."/>
        </authorList>
    </citation>
    <scope>NUCLEOTIDE SEQUENCE [LARGE SCALE GENOMIC DNA]</scope>
    <source>
        <strain evidence="12 13">DSM 12906</strain>
    </source>
</reference>
<evidence type="ECO:0000256" key="3">
    <source>
        <dbReference type="ARBA" id="ARBA00022475"/>
    </source>
</evidence>
<evidence type="ECO:0000313" key="12">
    <source>
        <dbReference type="EMBL" id="SHI61510.1"/>
    </source>
</evidence>
<dbReference type="AlphaFoldDB" id="A0A1M6CKH0"/>
<dbReference type="STRING" id="1123357.SAMN02745244_00693"/>
<evidence type="ECO:0000313" key="13">
    <source>
        <dbReference type="Proteomes" id="UP000184512"/>
    </source>
</evidence>
<keyword evidence="7 9" id="KW-0811">Translocation</keyword>
<comment type="caution">
    <text evidence="9">Lacks conserved residue(s) required for the propagation of feature annotation.</text>
</comment>
<keyword evidence="4 9" id="KW-0812">Transmembrane</keyword>
<comment type="subcellular location">
    <subcellularLocation>
        <location evidence="1 9">Cell membrane</location>
        <topology evidence="1 9">Multi-pass membrane protein</topology>
    </subcellularLocation>
</comment>
<dbReference type="NCBIfam" id="TIGR00966">
    <property type="entry name" value="transloc_SecF"/>
    <property type="match status" value="1"/>
</dbReference>
<comment type="similarity">
    <text evidence="9">Belongs to the SecD/SecF family. SecF subfamily.</text>
</comment>
<feature type="domain" description="Protein export membrane protein SecD/SecF C-terminal" evidence="11">
    <location>
        <begin position="125"/>
        <end position="307"/>
    </location>
</feature>
<feature type="transmembrane region" description="Helical" evidence="9">
    <location>
        <begin position="145"/>
        <end position="165"/>
    </location>
</feature>
<keyword evidence="6 9" id="KW-1133">Transmembrane helix</keyword>
<evidence type="ECO:0000256" key="4">
    <source>
        <dbReference type="ARBA" id="ARBA00022692"/>
    </source>
</evidence>
<keyword evidence="13" id="KW-1185">Reference proteome</keyword>
<dbReference type="InterPro" id="IPR048634">
    <property type="entry name" value="SecD_SecF_C"/>
</dbReference>
<evidence type="ECO:0000256" key="9">
    <source>
        <dbReference type="HAMAP-Rule" id="MF_01464"/>
    </source>
</evidence>
<dbReference type="OrthoDB" id="9774769at2"/>
<dbReference type="InterPro" id="IPR022645">
    <property type="entry name" value="SecD/SecF_bac"/>
</dbReference>
<sequence>MAEKKVSVAERLYSGHLSYDFMKARKGWFIFSGALVALTILIVVLRGLTLGIEFRGGTDFQAPMTIETTTVDDVRSHLNELTVQDLEAQVFSLGTSNIRVQTRSLTPDEITTTRAEIATLAGVEPAEVTYNSIGASWGKQITERAAVALVVFLGLVMLLIAVYFRDWKMSISAIVAVLHDLVVTVGVYAAVGFTVTPATVIAVLTILGYSLYDTVVVFDKIRENTAGLEQTDRTYSYEANRAVNQVLVRSLNTTVIGVIPVLALFIAGTSLQSDPLADLGLALLVGMIAGAYSSLFIAAPLLAWLREREPKMVEHRAQIEHRRARAAAKAAYRDSVAAAAGPVAERAAVVGEPGARQPRRTNVSRADRKKGK</sequence>
<dbReference type="EMBL" id="FQZG01000010">
    <property type="protein sequence ID" value="SHI61510.1"/>
    <property type="molecule type" value="Genomic_DNA"/>
</dbReference>
<evidence type="ECO:0000256" key="6">
    <source>
        <dbReference type="ARBA" id="ARBA00022989"/>
    </source>
</evidence>
<feature type="transmembrane region" description="Helical" evidence="9">
    <location>
        <begin position="279"/>
        <end position="305"/>
    </location>
</feature>
<feature type="transmembrane region" description="Helical" evidence="9">
    <location>
        <begin position="27"/>
        <end position="45"/>
    </location>
</feature>
<dbReference type="PANTHER" id="PTHR30081">
    <property type="entry name" value="PROTEIN-EXPORT MEMBRANE PROTEIN SEC"/>
    <property type="match status" value="1"/>
</dbReference>
<comment type="subunit">
    <text evidence="9">Forms a complex with SecD. Part of the essential Sec protein translocation apparatus which comprises SecA, SecYEG and auxiliary proteins SecDF. Other proteins may also be involved.</text>
</comment>
<dbReference type="GO" id="GO:0005886">
    <property type="term" value="C:plasma membrane"/>
    <property type="evidence" value="ECO:0007669"/>
    <property type="project" value="UniProtKB-SubCell"/>
</dbReference>
<dbReference type="Proteomes" id="UP000184512">
    <property type="component" value="Unassembled WGS sequence"/>
</dbReference>
<dbReference type="Pfam" id="PF02355">
    <property type="entry name" value="SecD_SecF_C"/>
    <property type="match status" value="1"/>
</dbReference>
<evidence type="ECO:0000256" key="10">
    <source>
        <dbReference type="SAM" id="MobiDB-lite"/>
    </source>
</evidence>
<dbReference type="GO" id="GO:0043952">
    <property type="term" value="P:protein transport by the Sec complex"/>
    <property type="evidence" value="ECO:0007669"/>
    <property type="project" value="UniProtKB-UniRule"/>
</dbReference>
<dbReference type="PRINTS" id="PR01755">
    <property type="entry name" value="SECFTRNLCASE"/>
</dbReference>
<dbReference type="HAMAP" id="MF_01464_B">
    <property type="entry name" value="SecF_B"/>
    <property type="match status" value="1"/>
</dbReference>
<proteinExistence type="inferred from homology"/>
<dbReference type="GO" id="GO:0065002">
    <property type="term" value="P:intracellular protein transmembrane transport"/>
    <property type="evidence" value="ECO:0007669"/>
    <property type="project" value="UniProtKB-UniRule"/>
</dbReference>
<keyword evidence="3 9" id="KW-1003">Cell membrane</keyword>
<dbReference type="Gene3D" id="1.20.1640.10">
    <property type="entry name" value="Multidrug efflux transporter AcrB transmembrane domain"/>
    <property type="match status" value="1"/>
</dbReference>
<name>A0A1M6CKH0_9ACTN</name>